<dbReference type="PANTHER" id="PTHR43685">
    <property type="entry name" value="GLYCOSYLTRANSFERASE"/>
    <property type="match status" value="1"/>
</dbReference>
<protein>
    <submittedName>
        <fullName evidence="2">Glycosyltransferase family 2 protein</fullName>
    </submittedName>
</protein>
<dbReference type="SUPFAM" id="SSF53448">
    <property type="entry name" value="Nucleotide-diphospho-sugar transferases"/>
    <property type="match status" value="1"/>
</dbReference>
<evidence type="ECO:0000259" key="1">
    <source>
        <dbReference type="Pfam" id="PF00535"/>
    </source>
</evidence>
<dbReference type="Gene3D" id="3.90.550.10">
    <property type="entry name" value="Spore Coat Polysaccharide Biosynthesis Protein SpsA, Chain A"/>
    <property type="match status" value="1"/>
</dbReference>
<reference evidence="2 3" key="1">
    <citation type="submission" date="2019-08" db="EMBL/GenBank/DDBJ databases">
        <authorList>
            <person name="Dong K."/>
        </authorList>
    </citation>
    <scope>NUCLEOTIDE SEQUENCE [LARGE SCALE GENOMIC DNA]</scope>
    <source>
        <strain evidence="2 3">JCM14558</strain>
    </source>
</reference>
<keyword evidence="2" id="KW-0808">Transferase</keyword>
<dbReference type="CDD" id="cd00761">
    <property type="entry name" value="Glyco_tranf_GTA_type"/>
    <property type="match status" value="1"/>
</dbReference>
<dbReference type="EMBL" id="VRSV01000001">
    <property type="protein sequence ID" value="TXK13379.1"/>
    <property type="molecule type" value="Genomic_DNA"/>
</dbReference>
<accession>A0A5C8I503</accession>
<proteinExistence type="predicted"/>
<dbReference type="Proteomes" id="UP000321034">
    <property type="component" value="Unassembled WGS sequence"/>
</dbReference>
<dbReference type="RefSeq" id="WP_147894037.1">
    <property type="nucleotide sequence ID" value="NZ_BAAANR010000001.1"/>
</dbReference>
<dbReference type="InterPro" id="IPR029044">
    <property type="entry name" value="Nucleotide-diphossugar_trans"/>
</dbReference>
<sequence length="292" mass="32013">MAATPTVSIVIPAYNEEETIRHCLLAAIEQTVAAEEIVVVDNRSTDRTADIVEAMSVAFPEANIRLVRQDAEQGITPTRNAGFDAATGDVIGRIDADSALAADWVEQVKGAFATGDFDAASGSVEYYDMPLRGFGHQADDAFRRLQVKLAGEYVFLFGSNMALTKKAWLGVRDDVCADRDDLMHEDLDLSVHLVKNGFKVGYVSAMVAGMSARRLDDSPRDFRFYVERFERTYRLHGIHDVRLLTPMVVLLGTYPALHAERRIQARRGHAGISLPETGGQHHAQAAAAVVPD</sequence>
<dbReference type="AlphaFoldDB" id="A0A5C8I503"/>
<dbReference type="InterPro" id="IPR001173">
    <property type="entry name" value="Glyco_trans_2-like"/>
</dbReference>
<dbReference type="PANTHER" id="PTHR43685:SF2">
    <property type="entry name" value="GLYCOSYLTRANSFERASE 2-LIKE DOMAIN-CONTAINING PROTEIN"/>
    <property type="match status" value="1"/>
</dbReference>
<dbReference type="InterPro" id="IPR050834">
    <property type="entry name" value="Glycosyltransf_2"/>
</dbReference>
<evidence type="ECO:0000313" key="2">
    <source>
        <dbReference type="EMBL" id="TXK13379.1"/>
    </source>
</evidence>
<gene>
    <name evidence="2" type="ORF">FVP77_08245</name>
</gene>
<evidence type="ECO:0000313" key="3">
    <source>
        <dbReference type="Proteomes" id="UP000321034"/>
    </source>
</evidence>
<dbReference type="OrthoDB" id="9802632at2"/>
<keyword evidence="3" id="KW-1185">Reference proteome</keyword>
<dbReference type="Pfam" id="PF00535">
    <property type="entry name" value="Glycos_transf_2"/>
    <property type="match status" value="1"/>
</dbReference>
<name>A0A5C8I503_9MICO</name>
<dbReference type="GO" id="GO:0016740">
    <property type="term" value="F:transferase activity"/>
    <property type="evidence" value="ECO:0007669"/>
    <property type="project" value="UniProtKB-KW"/>
</dbReference>
<feature type="domain" description="Glycosyltransferase 2-like" evidence="1">
    <location>
        <begin position="8"/>
        <end position="166"/>
    </location>
</feature>
<organism evidence="2 3">
    <name type="scientific">Microbacterium hatanonis</name>
    <dbReference type="NCBI Taxonomy" id="404366"/>
    <lineage>
        <taxon>Bacteria</taxon>
        <taxon>Bacillati</taxon>
        <taxon>Actinomycetota</taxon>
        <taxon>Actinomycetes</taxon>
        <taxon>Micrococcales</taxon>
        <taxon>Microbacteriaceae</taxon>
        <taxon>Microbacterium</taxon>
    </lineage>
</organism>
<comment type="caution">
    <text evidence="2">The sequence shown here is derived from an EMBL/GenBank/DDBJ whole genome shotgun (WGS) entry which is preliminary data.</text>
</comment>